<protein>
    <submittedName>
        <fullName evidence="1">Uncharacterized protein</fullName>
    </submittedName>
</protein>
<gene>
    <name evidence="1" type="ORF">OSB1V03_LOCUS3573</name>
</gene>
<name>A0A7R9KHA5_9ACAR</name>
<keyword evidence="2" id="KW-1185">Reference proteome</keyword>
<feature type="non-terminal residue" evidence="1">
    <location>
        <position position="1"/>
    </location>
</feature>
<accession>A0A7R9KHA5</accession>
<reference evidence="1" key="1">
    <citation type="submission" date="2020-11" db="EMBL/GenBank/DDBJ databases">
        <authorList>
            <person name="Tran Van P."/>
        </authorList>
    </citation>
    <scope>NUCLEOTIDE SEQUENCE</scope>
</reference>
<dbReference type="EMBL" id="CAJPIZ010001471">
    <property type="protein sequence ID" value="CAG2103543.1"/>
    <property type="molecule type" value="Genomic_DNA"/>
</dbReference>
<dbReference type="Proteomes" id="UP000759131">
    <property type="component" value="Unassembled WGS sequence"/>
</dbReference>
<dbReference type="AlphaFoldDB" id="A0A7R9KHA5"/>
<evidence type="ECO:0000313" key="2">
    <source>
        <dbReference type="Proteomes" id="UP000759131"/>
    </source>
</evidence>
<dbReference type="OrthoDB" id="2556847at2759"/>
<proteinExistence type="predicted"/>
<evidence type="ECO:0000313" key="1">
    <source>
        <dbReference type="EMBL" id="CAD7623113.1"/>
    </source>
</evidence>
<sequence>MKKVCGVWWAQCYHVLRQRSLDTTIATTSPTPAVPLIHTTSHTLIRNSLIDPKKQIQPNNGSFINKYLNGKLNKSHPDILCGKTCYDLPVKEVHKLSNKLVTASTGPGGGLTCVNRRTKAFDLSDADVDFIDEDYNETNNSLPFLKNDNINGIISKCIENDDKNKHNNNNEENWEQKSPIISSETENIHKSATIALG</sequence>
<dbReference type="EMBL" id="OC856046">
    <property type="protein sequence ID" value="CAD7623113.1"/>
    <property type="molecule type" value="Genomic_DNA"/>
</dbReference>
<organism evidence="1">
    <name type="scientific">Medioppia subpectinata</name>
    <dbReference type="NCBI Taxonomy" id="1979941"/>
    <lineage>
        <taxon>Eukaryota</taxon>
        <taxon>Metazoa</taxon>
        <taxon>Ecdysozoa</taxon>
        <taxon>Arthropoda</taxon>
        <taxon>Chelicerata</taxon>
        <taxon>Arachnida</taxon>
        <taxon>Acari</taxon>
        <taxon>Acariformes</taxon>
        <taxon>Sarcoptiformes</taxon>
        <taxon>Oribatida</taxon>
        <taxon>Brachypylina</taxon>
        <taxon>Oppioidea</taxon>
        <taxon>Oppiidae</taxon>
        <taxon>Medioppia</taxon>
    </lineage>
</organism>